<feature type="compositionally biased region" description="Basic residues" evidence="1">
    <location>
        <begin position="1"/>
        <end position="12"/>
    </location>
</feature>
<comment type="caution">
    <text evidence="2">The sequence shown here is derived from an EMBL/GenBank/DDBJ whole genome shotgun (WGS) entry which is preliminary data.</text>
</comment>
<organism evidence="2 3">
    <name type="scientific">Sorangium cellulosum</name>
    <name type="common">Polyangium cellulosum</name>
    <dbReference type="NCBI Taxonomy" id="56"/>
    <lineage>
        <taxon>Bacteria</taxon>
        <taxon>Pseudomonadati</taxon>
        <taxon>Myxococcota</taxon>
        <taxon>Polyangia</taxon>
        <taxon>Polyangiales</taxon>
        <taxon>Polyangiaceae</taxon>
        <taxon>Sorangium</taxon>
    </lineage>
</organism>
<proteinExistence type="predicted"/>
<evidence type="ECO:0000313" key="3">
    <source>
        <dbReference type="Proteomes" id="UP000075502"/>
    </source>
</evidence>
<name>A0A150TZF1_SORCE</name>
<accession>A0A150TZF1</accession>
<dbReference type="SUPFAM" id="SSF161229">
    <property type="entry name" value="E6 C-terminal domain-like"/>
    <property type="match status" value="1"/>
</dbReference>
<feature type="region of interest" description="Disordered" evidence="1">
    <location>
        <begin position="1"/>
        <end position="27"/>
    </location>
</feature>
<dbReference type="AlphaFoldDB" id="A0A150TZF1"/>
<evidence type="ECO:0000313" key="2">
    <source>
        <dbReference type="EMBL" id="KYG09878.1"/>
    </source>
</evidence>
<gene>
    <name evidence="2" type="ORF">BE21_15505</name>
</gene>
<protein>
    <submittedName>
        <fullName evidence="2">Uncharacterized protein</fullName>
    </submittedName>
</protein>
<dbReference type="Proteomes" id="UP000075502">
    <property type="component" value="Unassembled WGS sequence"/>
</dbReference>
<dbReference type="InterPro" id="IPR038575">
    <property type="entry name" value="E6_sf"/>
</dbReference>
<sequence length="93" mass="10674">MKREKRLTKRERKALAPPRPAQQQQHEHQHIHCVACGKHLDAVEFGAQGTATWLLCQHRSRFASCSVCVDMSKRLLAEHDRTGRPVQSAQAWH</sequence>
<dbReference type="EMBL" id="JEME01000537">
    <property type="protein sequence ID" value="KYG09878.1"/>
    <property type="molecule type" value="Genomic_DNA"/>
</dbReference>
<evidence type="ECO:0000256" key="1">
    <source>
        <dbReference type="SAM" id="MobiDB-lite"/>
    </source>
</evidence>
<reference evidence="2 3" key="1">
    <citation type="submission" date="2014-02" db="EMBL/GenBank/DDBJ databases">
        <title>The small core and large imbalanced accessory genome model reveals a collaborative survival strategy of Sorangium cellulosum strains in nature.</title>
        <authorList>
            <person name="Han K."/>
            <person name="Peng R."/>
            <person name="Blom J."/>
            <person name="Li Y.-Z."/>
        </authorList>
    </citation>
    <scope>NUCLEOTIDE SEQUENCE [LARGE SCALE GENOMIC DNA]</scope>
    <source>
        <strain evidence="2 3">So0007-03</strain>
    </source>
</reference>